<dbReference type="GO" id="GO:0004045">
    <property type="term" value="F:peptidyl-tRNA hydrolase activity"/>
    <property type="evidence" value="ECO:0007669"/>
    <property type="project" value="TreeGrafter"/>
</dbReference>
<dbReference type="InterPro" id="IPR000352">
    <property type="entry name" value="Pep_chain_release_fac_I"/>
</dbReference>
<dbReference type="AlphaFoldDB" id="B2FI41"/>
<evidence type="ECO:0000256" key="1">
    <source>
        <dbReference type="SAM" id="MobiDB-lite"/>
    </source>
</evidence>
<dbReference type="PROSITE" id="PS00745">
    <property type="entry name" value="RF_PROK_I"/>
    <property type="match status" value="1"/>
</dbReference>
<dbReference type="GO" id="GO:0003747">
    <property type="term" value="F:translation release factor activity"/>
    <property type="evidence" value="ECO:0007669"/>
    <property type="project" value="InterPro"/>
</dbReference>
<dbReference type="EnsemblBacteria" id="CAQ43829">
    <property type="protein sequence ID" value="CAQ43829"/>
    <property type="gene ID" value="Smlt0221"/>
</dbReference>
<gene>
    <name evidence="3" type="ordered locus">Smlt0221</name>
</gene>
<dbReference type="eggNOG" id="COG1186">
    <property type="taxonomic scope" value="Bacteria"/>
</dbReference>
<protein>
    <submittedName>
        <fullName evidence="3">Peptidyl-tRNA hydrolase</fullName>
    </submittedName>
</protein>
<dbReference type="Pfam" id="PF00472">
    <property type="entry name" value="RF-1"/>
    <property type="match status" value="1"/>
</dbReference>
<dbReference type="KEGG" id="sml:Smlt0221"/>
<feature type="region of interest" description="Disordered" evidence="1">
    <location>
        <begin position="144"/>
        <end position="181"/>
    </location>
</feature>
<dbReference type="Proteomes" id="UP000008840">
    <property type="component" value="Chromosome"/>
</dbReference>
<evidence type="ECO:0000313" key="4">
    <source>
        <dbReference type="Proteomes" id="UP000008840"/>
    </source>
</evidence>
<dbReference type="PANTHER" id="PTHR47814:SF1">
    <property type="entry name" value="PEPTIDYL-TRNA HYDROLASE ARFB"/>
    <property type="match status" value="1"/>
</dbReference>
<reference evidence="3 4" key="1">
    <citation type="journal article" date="2008" name="Genome Biol.">
        <title>The complete genome, comparative and functional analysis of Stenotrophomonas maltophilia reveals an organism heavily shielded by drug resistance determinants.</title>
        <authorList>
            <person name="Crossman L.C."/>
            <person name="Gould V.C."/>
            <person name="Dow J.M."/>
            <person name="Vernikos G.S."/>
            <person name="Okazaki A."/>
            <person name="Sebaihia M."/>
            <person name="Saunders D."/>
            <person name="Arrowsmith C."/>
            <person name="Carver T."/>
            <person name="Peters N."/>
            <person name="Adlem E."/>
            <person name="Kerhornou A."/>
            <person name="Lord A."/>
            <person name="Murphy L."/>
            <person name="Seeger K."/>
            <person name="Squares R."/>
            <person name="Rutter S."/>
            <person name="Quail M.A."/>
            <person name="Rajandream M.A."/>
            <person name="Harris D."/>
            <person name="Churcher C."/>
            <person name="Bentley S.D."/>
            <person name="Parkhill J."/>
            <person name="Thomson N.R."/>
            <person name="Avison M.B."/>
        </authorList>
    </citation>
    <scope>NUCLEOTIDE SEQUENCE [LARGE SCALE GENOMIC DNA]</scope>
    <source>
        <strain evidence="3 4">K279a</strain>
    </source>
</reference>
<dbReference type="NCBIfam" id="NF006718">
    <property type="entry name" value="PRK09256.1"/>
    <property type="match status" value="1"/>
</dbReference>
<dbReference type="HOGENOM" id="CLU_089470_3_1_6"/>
<keyword evidence="4" id="KW-1185">Reference proteome</keyword>
<evidence type="ECO:0000259" key="2">
    <source>
        <dbReference type="PROSITE" id="PS00745"/>
    </source>
</evidence>
<sequence>MGRPAYPQPRRRRRVRYLIGGIRRAMRTPTRGCRYNARMGSGPVTINAQLEIPDGEIVERFVRASGAGGQNVNKVSTAVELRFDVANSPSLPEPLRTRLLARRDRRMTGEGVLVIDAQRFRTQDRNREDARERLAAFIQAGLSVPKPRKATKPTLGSKLRRLDAKRGRAQIKRGRSSRDWE</sequence>
<dbReference type="FunFam" id="3.30.160.20:FF:000046">
    <property type="entry name" value="Peptidyl-tRNA hydrolase ICT1"/>
    <property type="match status" value="1"/>
</dbReference>
<dbReference type="GO" id="GO:0043022">
    <property type="term" value="F:ribosome binding"/>
    <property type="evidence" value="ECO:0007669"/>
    <property type="project" value="TreeGrafter"/>
</dbReference>
<dbReference type="Gene3D" id="3.30.160.20">
    <property type="match status" value="1"/>
</dbReference>
<dbReference type="SUPFAM" id="SSF110916">
    <property type="entry name" value="Peptidyl-tRNA hydrolase domain-like"/>
    <property type="match status" value="1"/>
</dbReference>
<organism evidence="3 4">
    <name type="scientific">Stenotrophomonas maltophilia (strain K279a)</name>
    <dbReference type="NCBI Taxonomy" id="522373"/>
    <lineage>
        <taxon>Bacteria</taxon>
        <taxon>Pseudomonadati</taxon>
        <taxon>Pseudomonadota</taxon>
        <taxon>Gammaproteobacteria</taxon>
        <taxon>Lysobacterales</taxon>
        <taxon>Lysobacteraceae</taxon>
        <taxon>Stenotrophomonas</taxon>
        <taxon>Stenotrophomonas maltophilia group</taxon>
    </lineage>
</organism>
<dbReference type="EMBL" id="AM743169">
    <property type="protein sequence ID" value="CAQ43829.1"/>
    <property type="molecule type" value="Genomic_DNA"/>
</dbReference>
<name>B2FI41_STRMK</name>
<feature type="domain" description="Prokaryotic-type class I peptide chain release factors" evidence="2">
    <location>
        <begin position="63"/>
        <end position="79"/>
    </location>
</feature>
<keyword evidence="3" id="KW-0378">Hydrolase</keyword>
<proteinExistence type="predicted"/>
<dbReference type="PANTHER" id="PTHR47814">
    <property type="entry name" value="PEPTIDYL-TRNA HYDROLASE ARFB"/>
    <property type="match status" value="1"/>
</dbReference>
<accession>B2FI41</accession>
<dbReference type="GO" id="GO:0072344">
    <property type="term" value="P:rescue of stalled ribosome"/>
    <property type="evidence" value="ECO:0007669"/>
    <property type="project" value="TreeGrafter"/>
</dbReference>
<evidence type="ECO:0000313" key="3">
    <source>
        <dbReference type="EMBL" id="CAQ43829.1"/>
    </source>
</evidence>